<dbReference type="EMBL" id="PJND01000007">
    <property type="protein sequence ID" value="PKW29386.1"/>
    <property type="molecule type" value="Genomic_DNA"/>
</dbReference>
<sequence length="129" mass="14848">MGGFFVFNYFWFYMGAFVISKKDEDHYKFVYTSRKGKIVFTSMTYELKMDCESDIEIIKAKAETALCLKFKASSGKYFYKLIIDSKIYAVSRKFNTELRLAKGIAEVALYVPKAEVLDFTGADIFADLP</sequence>
<dbReference type="Gene3D" id="2.30.29.80">
    <property type="match status" value="1"/>
</dbReference>
<dbReference type="SUPFAM" id="SSF160113">
    <property type="entry name" value="YegP-like"/>
    <property type="match status" value="1"/>
</dbReference>
<dbReference type="Proteomes" id="UP000233767">
    <property type="component" value="Unassembled WGS sequence"/>
</dbReference>
<dbReference type="Proteomes" id="UP000275027">
    <property type="component" value="Unassembled WGS sequence"/>
</dbReference>
<protein>
    <recommendedName>
        <fullName evidence="5">DUF1508 domain-containing protein</fullName>
    </recommendedName>
</protein>
<name>A0A497V8A8_9FLAO</name>
<reference evidence="1 3" key="1">
    <citation type="submission" date="2017-12" db="EMBL/GenBank/DDBJ databases">
        <title>Genomic Encyclopedia of Type Strains, Phase III (KMG-III): the genomes of soil and plant-associated and newly described type strains.</title>
        <authorList>
            <person name="Whitman W."/>
        </authorList>
    </citation>
    <scope>NUCLEOTIDE SEQUENCE [LARGE SCALE GENOMIC DNA]</scope>
    <source>
        <strain evidence="1 3">IP-10</strain>
    </source>
</reference>
<organism evidence="2 4">
    <name type="scientific">Flavobacterium lindanitolerans</name>
    <dbReference type="NCBI Taxonomy" id="428988"/>
    <lineage>
        <taxon>Bacteria</taxon>
        <taxon>Pseudomonadati</taxon>
        <taxon>Bacteroidota</taxon>
        <taxon>Flavobacteriia</taxon>
        <taxon>Flavobacteriales</taxon>
        <taxon>Flavobacteriaceae</taxon>
        <taxon>Flavobacterium</taxon>
    </lineage>
</organism>
<proteinExistence type="predicted"/>
<dbReference type="AlphaFoldDB" id="A0A497V8A8"/>
<evidence type="ECO:0000313" key="1">
    <source>
        <dbReference type="EMBL" id="PKW29386.1"/>
    </source>
</evidence>
<gene>
    <name evidence="1" type="ORF">B0G92_1021</name>
    <name evidence="2" type="ORF">CLV50_0484</name>
</gene>
<reference evidence="2 4" key="2">
    <citation type="submission" date="2018-10" db="EMBL/GenBank/DDBJ databases">
        <title>Genomic Encyclopedia of Archaeal and Bacterial Type Strains, Phase II (KMG-II): from individual species to whole genera.</title>
        <authorList>
            <person name="Goeker M."/>
        </authorList>
    </citation>
    <scope>NUCLEOTIDE SEQUENCE [LARGE SCALE GENOMIC DNA]</scope>
    <source>
        <strain evidence="2 4">DSM 21886</strain>
    </source>
</reference>
<dbReference type="EMBL" id="RCCB01000010">
    <property type="protein sequence ID" value="RLJ35114.1"/>
    <property type="molecule type" value="Genomic_DNA"/>
</dbReference>
<keyword evidence="3" id="KW-1185">Reference proteome</keyword>
<evidence type="ECO:0000313" key="3">
    <source>
        <dbReference type="Proteomes" id="UP000233767"/>
    </source>
</evidence>
<evidence type="ECO:0008006" key="5">
    <source>
        <dbReference type="Google" id="ProtNLM"/>
    </source>
</evidence>
<accession>A0A497V8A8</accession>
<comment type="caution">
    <text evidence="2">The sequence shown here is derived from an EMBL/GenBank/DDBJ whole genome shotgun (WGS) entry which is preliminary data.</text>
</comment>
<evidence type="ECO:0000313" key="2">
    <source>
        <dbReference type="EMBL" id="RLJ35114.1"/>
    </source>
</evidence>
<dbReference type="InterPro" id="IPR036913">
    <property type="entry name" value="YegP-like_sf"/>
</dbReference>
<evidence type="ECO:0000313" key="4">
    <source>
        <dbReference type="Proteomes" id="UP000275027"/>
    </source>
</evidence>